<comment type="caution">
    <text evidence="19">The sequence shown here is derived from an EMBL/GenBank/DDBJ whole genome shotgun (WGS) entry which is preliminary data.</text>
</comment>
<dbReference type="PANTHER" id="PTHR10696:SF51">
    <property type="entry name" value="TRIMETHYLLYSINE DIOXYGENASE, MITOCHONDRIAL"/>
    <property type="match status" value="1"/>
</dbReference>
<evidence type="ECO:0000256" key="15">
    <source>
        <dbReference type="ARBA" id="ARBA00049334"/>
    </source>
</evidence>
<dbReference type="EMBL" id="ULHB01000067">
    <property type="protein sequence ID" value="SYW80245.1"/>
    <property type="molecule type" value="Genomic_DNA"/>
</dbReference>
<dbReference type="Pfam" id="PF02668">
    <property type="entry name" value="TauD"/>
    <property type="match status" value="2"/>
</dbReference>
<reference evidence="19" key="1">
    <citation type="submission" date="2018-08" db="EMBL/GenBank/DDBJ databases">
        <authorList>
            <person name="Guldener U."/>
        </authorList>
    </citation>
    <scope>NUCLEOTIDE SEQUENCE</scope>
    <source>
        <strain evidence="19">UB2</strain>
    </source>
</reference>
<keyword evidence="6" id="KW-0479">Metal-binding</keyword>
<gene>
    <name evidence="19" type="ORF">UBRO2_03513</name>
</gene>
<dbReference type="Pfam" id="PF06155">
    <property type="entry name" value="GBBH-like_N"/>
    <property type="match status" value="1"/>
</dbReference>
<name>A0A8H8QMZ3_9BASI</name>
<evidence type="ECO:0000256" key="1">
    <source>
        <dbReference type="ARBA" id="ARBA00001954"/>
    </source>
</evidence>
<feature type="region of interest" description="Disordered" evidence="16">
    <location>
        <begin position="223"/>
        <end position="256"/>
    </location>
</feature>
<dbReference type="GO" id="GO:0046872">
    <property type="term" value="F:metal ion binding"/>
    <property type="evidence" value="ECO:0007669"/>
    <property type="project" value="UniProtKB-KW"/>
</dbReference>
<evidence type="ECO:0000256" key="13">
    <source>
        <dbReference type="ARBA" id="ARBA00032283"/>
    </source>
</evidence>
<comment type="similarity">
    <text evidence="4">Belongs to the gamma-BBH/TMLD family.</text>
</comment>
<evidence type="ECO:0000256" key="3">
    <source>
        <dbReference type="ARBA" id="ARBA00005022"/>
    </source>
</evidence>
<dbReference type="GO" id="GO:0045329">
    <property type="term" value="P:carnitine biosynthetic process"/>
    <property type="evidence" value="ECO:0007669"/>
    <property type="project" value="UniProtKB-KW"/>
</dbReference>
<feature type="region of interest" description="Disordered" evidence="16">
    <location>
        <begin position="410"/>
        <end position="443"/>
    </location>
</feature>
<dbReference type="GO" id="GO:0005739">
    <property type="term" value="C:mitochondrion"/>
    <property type="evidence" value="ECO:0007669"/>
    <property type="project" value="TreeGrafter"/>
</dbReference>
<dbReference type="InterPro" id="IPR010376">
    <property type="entry name" value="GBBH-like_N"/>
</dbReference>
<evidence type="ECO:0000256" key="7">
    <source>
        <dbReference type="ARBA" id="ARBA00022873"/>
    </source>
</evidence>
<feature type="compositionally biased region" description="Low complexity" evidence="16">
    <location>
        <begin position="239"/>
        <end position="251"/>
    </location>
</feature>
<dbReference type="SUPFAM" id="SSF51197">
    <property type="entry name" value="Clavaminate synthase-like"/>
    <property type="match status" value="1"/>
</dbReference>
<keyword evidence="10" id="KW-0408">Iron</keyword>
<evidence type="ECO:0000313" key="19">
    <source>
        <dbReference type="EMBL" id="SYW80245.1"/>
    </source>
</evidence>
<keyword evidence="7" id="KW-0124">Carnitine biosynthesis</keyword>
<proteinExistence type="inferred from homology"/>
<dbReference type="InterPro" id="IPR050411">
    <property type="entry name" value="AlphaKG_dependent_hydroxylases"/>
</dbReference>
<feature type="domain" description="TauD/TfdA-like" evidence="17">
    <location>
        <begin position="301"/>
        <end position="406"/>
    </location>
</feature>
<evidence type="ECO:0000259" key="17">
    <source>
        <dbReference type="Pfam" id="PF02668"/>
    </source>
</evidence>
<dbReference type="InterPro" id="IPR003819">
    <property type="entry name" value="TauD/TfdA-like"/>
</dbReference>
<feature type="compositionally biased region" description="Low complexity" evidence="16">
    <location>
        <begin position="410"/>
        <end position="441"/>
    </location>
</feature>
<evidence type="ECO:0000259" key="18">
    <source>
        <dbReference type="Pfam" id="PF06155"/>
    </source>
</evidence>
<dbReference type="PANTHER" id="PTHR10696">
    <property type="entry name" value="GAMMA-BUTYROBETAINE HYDROXYLASE-RELATED"/>
    <property type="match status" value="1"/>
</dbReference>
<evidence type="ECO:0000256" key="11">
    <source>
        <dbReference type="ARBA" id="ARBA00030363"/>
    </source>
</evidence>
<dbReference type="Gene3D" id="3.60.130.10">
    <property type="entry name" value="Clavaminate synthase-like"/>
    <property type="match status" value="1"/>
</dbReference>
<comment type="function">
    <text evidence="14">Converts trimethyllysine (TML) into hydroxytrimethyllysine (HTML).</text>
</comment>
<evidence type="ECO:0000256" key="12">
    <source>
        <dbReference type="ARBA" id="ARBA00031778"/>
    </source>
</evidence>
<evidence type="ECO:0000256" key="16">
    <source>
        <dbReference type="SAM" id="MobiDB-lite"/>
    </source>
</evidence>
<evidence type="ECO:0000256" key="10">
    <source>
        <dbReference type="ARBA" id="ARBA00023004"/>
    </source>
</evidence>
<dbReference type="Gene3D" id="3.30.2020.30">
    <property type="match status" value="1"/>
</dbReference>
<dbReference type="AlphaFoldDB" id="A0A8H8QMZ3"/>
<protein>
    <recommendedName>
        <fullName evidence="5">trimethyllysine dioxygenase</fullName>
        <ecNumber evidence="5">1.14.11.8</ecNumber>
    </recommendedName>
    <alternativeName>
        <fullName evidence="12">Epsilon-trimethyllysine 2-oxoglutarate dioxygenase</fullName>
    </alternativeName>
    <alternativeName>
        <fullName evidence="11">TML hydroxylase</fullName>
    </alternativeName>
    <alternativeName>
        <fullName evidence="13">TML-alpha-ketoglutarate dioxygenase</fullName>
    </alternativeName>
</protein>
<evidence type="ECO:0000256" key="6">
    <source>
        <dbReference type="ARBA" id="ARBA00022723"/>
    </source>
</evidence>
<evidence type="ECO:0000313" key="20">
    <source>
        <dbReference type="Proteomes" id="UP000658997"/>
    </source>
</evidence>
<dbReference type="InterPro" id="IPR038492">
    <property type="entry name" value="GBBH-like_N_sf"/>
</dbReference>
<dbReference type="GO" id="GO:0050353">
    <property type="term" value="F:trimethyllysine dioxygenase activity"/>
    <property type="evidence" value="ECO:0007669"/>
    <property type="project" value="UniProtKB-EC"/>
</dbReference>
<organism evidence="19 20">
    <name type="scientific">Ustilago bromivora</name>
    <dbReference type="NCBI Taxonomy" id="307758"/>
    <lineage>
        <taxon>Eukaryota</taxon>
        <taxon>Fungi</taxon>
        <taxon>Dikarya</taxon>
        <taxon>Basidiomycota</taxon>
        <taxon>Ustilaginomycotina</taxon>
        <taxon>Ustilaginomycetes</taxon>
        <taxon>Ustilaginales</taxon>
        <taxon>Ustilaginaceae</taxon>
        <taxon>Ustilago</taxon>
    </lineage>
</organism>
<feature type="domain" description="Gamma-butyrobetaine hydroxylase-like N-terminal" evidence="18">
    <location>
        <begin position="152"/>
        <end position="219"/>
    </location>
</feature>
<keyword evidence="9" id="KW-0560">Oxidoreductase</keyword>
<evidence type="ECO:0000256" key="4">
    <source>
        <dbReference type="ARBA" id="ARBA00008654"/>
    </source>
</evidence>
<dbReference type="Proteomes" id="UP000658997">
    <property type="component" value="Unassembled WGS sequence"/>
</dbReference>
<feature type="compositionally biased region" description="Low complexity" evidence="16">
    <location>
        <begin position="127"/>
        <end position="138"/>
    </location>
</feature>
<comment type="cofactor">
    <cofactor evidence="1">
        <name>Fe(2+)</name>
        <dbReference type="ChEBI" id="CHEBI:29033"/>
    </cofactor>
</comment>
<feature type="region of interest" description="Disordered" evidence="16">
    <location>
        <begin position="124"/>
        <end position="154"/>
    </location>
</feature>
<evidence type="ECO:0000256" key="14">
    <source>
        <dbReference type="ARBA" id="ARBA00046008"/>
    </source>
</evidence>
<comment type="catalytic activity">
    <reaction evidence="15">
        <text>N(6),N(6),N(6)-trimethyl-L-lysine + 2-oxoglutarate + O2 = (3S)-3-hydroxy-N(6),N(6),N(6)-trimethyl-L-lysine + succinate + CO2</text>
        <dbReference type="Rhea" id="RHEA:14181"/>
        <dbReference type="ChEBI" id="CHEBI:15379"/>
        <dbReference type="ChEBI" id="CHEBI:16526"/>
        <dbReference type="ChEBI" id="CHEBI:16810"/>
        <dbReference type="ChEBI" id="CHEBI:30031"/>
        <dbReference type="ChEBI" id="CHEBI:58100"/>
        <dbReference type="ChEBI" id="CHEBI:141499"/>
        <dbReference type="EC" id="1.14.11.8"/>
    </reaction>
</comment>
<dbReference type="InterPro" id="IPR042098">
    <property type="entry name" value="TauD-like_sf"/>
</dbReference>
<evidence type="ECO:0000256" key="9">
    <source>
        <dbReference type="ARBA" id="ARBA00023002"/>
    </source>
</evidence>
<dbReference type="EC" id="1.14.11.8" evidence="5"/>
<keyword evidence="8" id="KW-0223">Dioxygenase</keyword>
<comment type="pathway">
    <text evidence="3">Amine and polyamine biosynthesis; carnitine biosynthesis.</text>
</comment>
<accession>A0A8H8QMZ3</accession>
<evidence type="ECO:0000256" key="5">
    <source>
        <dbReference type="ARBA" id="ARBA00012267"/>
    </source>
</evidence>
<evidence type="ECO:0000256" key="2">
    <source>
        <dbReference type="ARBA" id="ARBA00001961"/>
    </source>
</evidence>
<dbReference type="FunFam" id="3.30.2020.30:FF:000002">
    <property type="entry name" value="Putative gamma-butyrobetaine dioxygenase"/>
    <property type="match status" value="1"/>
</dbReference>
<sequence length="870" mass="95146">MSRNDSRKEELQHQLQTLNVLEAELKSLKPDAKVYNAIPTSLKAPLISHAHGQKALFPNLDANSALKDVQTDSFGLSQSITNVLAAPEPGLGFPPGSSEAIWLKSVSLDRHIITAPCGFSQASKAATSTTTTSSTSSSYSDGGPATPGVTTDAKSRSTYITWASGITSKFHNIWLRDHCRCPQCYHPTTKQRLLNTFEIAPDTQPVSVEATTEGLLVHWPLLPSERSDTGSTPSPPVEASPDAANANATAPSPGPSHPSLYPWRWLMRNSYSPVLSDPVTASNDDTGLKAIEKVLWGKGIGSAPPTVKFDQVMQSEEGVLKWVTKIAQYGFAFVSGVPATPTDTEALIRRIAFIRETHYGAFWDFTSDLAYGDTAYTDLALQAHTDTTYFTDPAGLQMFHLLSHTASKTASAKGSSSNSSSSSNNPSSSSSSTSSSTASKGPSGGESLLVDGFLAAAVLKDVHPEAYETLSRVRIRTHSAGDENTMIRPLLDGGYPILQHDEATGELVSVRYNNDDRSVLRVEADEVEPFYDALQEKITKETVLGKFSALDVTLTALKNQIAELSKLNLQFDMFKAANNVEFVKVKTVMQNSLDSLSDNIKVLSNETKLSIDKINGKLGAFPTQFTQAINDKITQLSQQNEQHMHKIIQEYATPQPLAEGQLPSDEVMPSPTKQEVFATDAQDSEDVSLAQVTEGKIDWSEDLNDATNDHEIFNASKDTHIPKFCPYNDSTEETASKWLQDFIEVLVNGRVSKSRWPVAIYSCLEGSALGWWHAFRKKHSSFPWTAYRQAFLEAHKEWNPAFTARCRIKTLTFKDMDSYFKNFCKLALLTPLDSFMDLSGLTTSARSSPLGTVTLSTISSKKILSITLKK</sequence>
<comment type="cofactor">
    <cofactor evidence="2">
        <name>L-ascorbate</name>
        <dbReference type="ChEBI" id="CHEBI:38290"/>
    </cofactor>
</comment>
<evidence type="ECO:0000256" key="8">
    <source>
        <dbReference type="ARBA" id="ARBA00022964"/>
    </source>
</evidence>
<keyword evidence="20" id="KW-1185">Reference proteome</keyword>
<feature type="domain" description="TauD/TfdA-like" evidence="17">
    <location>
        <begin position="442"/>
        <end position="541"/>
    </location>
</feature>